<organism evidence="1 2">
    <name type="scientific">Sulfurisphaera ohwakuensis</name>
    <dbReference type="NCBI Taxonomy" id="69656"/>
    <lineage>
        <taxon>Archaea</taxon>
        <taxon>Thermoproteota</taxon>
        <taxon>Thermoprotei</taxon>
        <taxon>Sulfolobales</taxon>
        <taxon>Sulfolobaceae</taxon>
        <taxon>Sulfurisphaera</taxon>
    </lineage>
</organism>
<dbReference type="RefSeq" id="WP_231113761.1">
    <property type="nucleotide sequence ID" value="NZ_CP045484.1"/>
</dbReference>
<name>A0A7J9RTB7_SULOH</name>
<dbReference type="GeneID" id="68930158"/>
<reference evidence="1 2" key="1">
    <citation type="submission" date="2020-08" db="EMBL/GenBank/DDBJ databases">
        <title>Genomic Encyclopedia of Type Strains, Phase IV (KMG-IV): sequencing the most valuable type-strain genomes for metagenomic binning, comparative biology and taxonomic classification.</title>
        <authorList>
            <person name="Goeker M."/>
        </authorList>
    </citation>
    <scope>NUCLEOTIDE SEQUENCE [LARGE SCALE GENOMIC DNA]</scope>
    <source>
        <strain evidence="1 2">DSM 12421</strain>
    </source>
</reference>
<dbReference type="Proteomes" id="UP000582213">
    <property type="component" value="Unassembled WGS sequence"/>
</dbReference>
<sequence length="238" mass="26465">MDFEGPDVINRYGGTQLGYYDFGIQIWTSNGILIYNTYILVPDSYYYPSLHAYVSFDGFMNLTALPNNPEYAAVAILEDYNGTIYKIYVPRSFNSPFGVVTFGNTNFGGESNPSFALEGTVYNIFNLYVDVIPDLNTGWDGMFINNEWVQYINAVAGYSSATDVGGDAPLPSGLAESGLTLFHNEYLGFIWSNPYAWYFSIGNVYAYQSANLNYVELAVGQSHSTINGLNYALSYINP</sequence>
<dbReference type="AlphaFoldDB" id="A0A7J9RTB7"/>
<dbReference type="EMBL" id="JACHFY010000012">
    <property type="protein sequence ID" value="MBB5254257.1"/>
    <property type="molecule type" value="Genomic_DNA"/>
</dbReference>
<protein>
    <submittedName>
        <fullName evidence="1">Uncharacterized protein</fullName>
    </submittedName>
</protein>
<gene>
    <name evidence="1" type="ORF">HNQ62_002030</name>
</gene>
<comment type="caution">
    <text evidence="1">The sequence shown here is derived from an EMBL/GenBank/DDBJ whole genome shotgun (WGS) entry which is preliminary data.</text>
</comment>
<accession>A0A7J9RTB7</accession>
<proteinExistence type="predicted"/>
<evidence type="ECO:0000313" key="1">
    <source>
        <dbReference type="EMBL" id="MBB5254257.1"/>
    </source>
</evidence>
<evidence type="ECO:0000313" key="2">
    <source>
        <dbReference type="Proteomes" id="UP000582213"/>
    </source>
</evidence>